<dbReference type="Proteomes" id="UP000002190">
    <property type="component" value="Chromosome 2"/>
</dbReference>
<reference evidence="2 3" key="2">
    <citation type="journal article" date="2012" name="J. Bacteriol.">
        <title>Genome Sequences of Burkholderia sp. Strains CCGE1002 and H160, Isolated from Legume Nodules in Mexico and Brazil.</title>
        <authorList>
            <person name="Ormeno-Orrillo E."/>
            <person name="Rogel M.A."/>
            <person name="Chueire L.M."/>
            <person name="Tiedje J.M."/>
            <person name="Martinez-Romero E."/>
            <person name="Hungria M."/>
        </authorList>
    </citation>
    <scope>NUCLEOTIDE SEQUENCE [LARGE SCALE GENOMIC DNA]</scope>
    <source>
        <strain evidence="2 3">CCGE1002</strain>
    </source>
</reference>
<dbReference type="eggNOG" id="COG1309">
    <property type="taxonomic scope" value="Bacteria"/>
</dbReference>
<proteinExistence type="predicted"/>
<name>D5WFF7_PARAM</name>
<evidence type="ECO:0000256" key="1">
    <source>
        <dbReference type="SAM" id="MobiDB-lite"/>
    </source>
</evidence>
<dbReference type="EMBL" id="CP002014">
    <property type="protein sequence ID" value="ADG19311.1"/>
    <property type="molecule type" value="Genomic_DNA"/>
</dbReference>
<dbReference type="AlphaFoldDB" id="D5WFF7"/>
<gene>
    <name evidence="2" type="ordered locus">BC1002_5377</name>
</gene>
<sequence>MSLGCIGLLKEILDEAVDLAIDEEIERITADILERGNLRLMQRETLAKELLDGFRLIEGRDHPDRTLFEHASSSETNRRKCRPGTRSPTRDAIWSIRWIKICQRHQCRLSNHCPTCGYQRRFEISSRQLCGYCSRCQGWLGAEKAESLPARLTAEQHYEAWAAECVANLLANHPPTTTADGRRSISKVIDRGIRRFFDGNAAAFCEHIGVSKSSPRYWRDAGPPQANTLIDISYCLQVPCVSWSWESTISNAAAPSRFPPDTLAGTPAPIPDRGTGKKSGSS</sequence>
<evidence type="ECO:0000313" key="3">
    <source>
        <dbReference type="Proteomes" id="UP000002190"/>
    </source>
</evidence>
<evidence type="ECO:0000313" key="2">
    <source>
        <dbReference type="EMBL" id="ADG19311.1"/>
    </source>
</evidence>
<feature type="region of interest" description="Disordered" evidence="1">
    <location>
        <begin position="67"/>
        <end position="88"/>
    </location>
</feature>
<feature type="region of interest" description="Disordered" evidence="1">
    <location>
        <begin position="255"/>
        <end position="282"/>
    </location>
</feature>
<protein>
    <submittedName>
        <fullName evidence="2">Uncharacterized protein</fullName>
    </submittedName>
</protein>
<reference evidence="3" key="1">
    <citation type="submission" date="2010-04" db="EMBL/GenBank/DDBJ databases">
        <title>Complete sequence of chromosome 2 of Burkholderia sp. CCGE1002.</title>
        <authorList>
            <consortium name="US DOE Joint Genome Institute"/>
            <person name="Lucas S."/>
            <person name="Copeland A."/>
            <person name="Lapidus A."/>
            <person name="Cheng J.-F."/>
            <person name="Bruce D."/>
            <person name="Goodwin L."/>
            <person name="Pitluck S."/>
            <person name="Chertkov O."/>
            <person name="Detter J.C."/>
            <person name="Han C."/>
            <person name="Tapia R."/>
            <person name="Land M."/>
            <person name="Hauser L."/>
            <person name="Kyrpides N."/>
            <person name="Ovchinnikova G."/>
            <person name="Martinez-Romero E."/>
            <person name="Hernandez M.A.R."/>
            <person name="Tiedje J.M."/>
            <person name="Woyke T."/>
        </authorList>
    </citation>
    <scope>NUCLEOTIDE SEQUENCE [LARGE SCALE GENOMIC DNA]</scope>
    <source>
        <strain evidence="3">CCGE1002</strain>
    </source>
</reference>
<dbReference type="HOGENOM" id="CLU_985819_0_0_4"/>
<dbReference type="STRING" id="640511.BC1002_5377"/>
<dbReference type="KEGG" id="bge:BC1002_5377"/>
<accession>D5WFF7</accession>
<organism evidence="2 3">
    <name type="scientific">Paraburkholderia atlantica</name>
    <dbReference type="NCBI Taxonomy" id="2654982"/>
    <lineage>
        <taxon>Bacteria</taxon>
        <taxon>Pseudomonadati</taxon>
        <taxon>Pseudomonadota</taxon>
        <taxon>Betaproteobacteria</taxon>
        <taxon>Burkholderiales</taxon>
        <taxon>Burkholderiaceae</taxon>
        <taxon>Paraburkholderia</taxon>
    </lineage>
</organism>